<evidence type="ECO:0000313" key="3">
    <source>
        <dbReference type="EMBL" id="QGA10297.1"/>
    </source>
</evidence>
<keyword evidence="4" id="KW-1185">Reference proteome</keyword>
<proteinExistence type="predicted"/>
<feature type="chain" id="PRO_5044623553" description="VCBS repeat-containing protein" evidence="1">
    <location>
        <begin position="25"/>
        <end position="264"/>
    </location>
</feature>
<dbReference type="EMBL" id="CP045650">
    <property type="protein sequence ID" value="QGA10297.1"/>
    <property type="molecule type" value="Genomic_DNA"/>
</dbReference>
<dbReference type="Proteomes" id="UP000327478">
    <property type="component" value="Chromosome"/>
</dbReference>
<dbReference type="InterPro" id="IPR058087">
    <property type="entry name" value="XAC2610_dom"/>
</dbReference>
<evidence type="ECO:0000313" key="5">
    <source>
        <dbReference type="Proteomes" id="UP000480556"/>
    </source>
</evidence>
<gene>
    <name evidence="3" type="ORF">GFH30_02290</name>
    <name evidence="2" type="ORF">GHJ48_00410</name>
</gene>
<name>A0A5Q0NZJ5_9GAMM</name>
<feature type="signal peptide" evidence="1">
    <location>
        <begin position="1"/>
        <end position="24"/>
    </location>
</feature>
<reference evidence="4 5" key="1">
    <citation type="submission" date="2019-10" db="EMBL/GenBank/DDBJ databases">
        <authorList>
            <person name="Dong K."/>
        </authorList>
    </citation>
    <scope>NUCLEOTIDE SEQUENCE [LARGE SCALE GENOMIC DNA]</scope>
    <source>
        <strain evidence="3">Dk386</strain>
        <strain evidence="4">dk386</strain>
        <strain evidence="2">Dk771</strain>
        <strain evidence="5">dk771</strain>
    </source>
</reference>
<evidence type="ECO:0000313" key="2">
    <source>
        <dbReference type="EMBL" id="MQW90871.1"/>
    </source>
</evidence>
<dbReference type="AlphaFoldDB" id="A0A5Q0NZJ5"/>
<accession>A0A5Q0NZJ5</accession>
<evidence type="ECO:0000313" key="4">
    <source>
        <dbReference type="Proteomes" id="UP000327478"/>
    </source>
</evidence>
<organism evidence="2 5">
    <name type="scientific">Acinetobacter wanghuae</name>
    <dbReference type="NCBI Taxonomy" id="2662362"/>
    <lineage>
        <taxon>Bacteria</taxon>
        <taxon>Pseudomonadati</taxon>
        <taxon>Pseudomonadota</taxon>
        <taxon>Gammaproteobacteria</taxon>
        <taxon>Moraxellales</taxon>
        <taxon>Moraxellaceae</taxon>
        <taxon>Acinetobacter</taxon>
    </lineage>
</organism>
<evidence type="ECO:0000256" key="1">
    <source>
        <dbReference type="SAM" id="SignalP"/>
    </source>
</evidence>
<dbReference type="NCBIfam" id="NF047539">
    <property type="entry name" value="XAC2610_fam"/>
    <property type="match status" value="1"/>
</dbReference>
<dbReference type="EMBL" id="WITK01000001">
    <property type="protein sequence ID" value="MQW90871.1"/>
    <property type="molecule type" value="Genomic_DNA"/>
</dbReference>
<dbReference type="Proteomes" id="UP000480556">
    <property type="component" value="Unassembled WGS sequence"/>
</dbReference>
<keyword evidence="1" id="KW-0732">Signal</keyword>
<evidence type="ECO:0008006" key="6">
    <source>
        <dbReference type="Google" id="ProtNLM"/>
    </source>
</evidence>
<sequence>MRHSVKAHVLLGALALSISTISSAQNTTSNDTLQPLKNVKVSMQRMLKSSDGRYFLDLYAGIPAPNAHLTDTQQKQKIDFKGLQKWQQLTLRSYAVNDKAVASTEYALDGNLNIISSQFSAQLNGKGTNKKIQFGPAFKAVDKPALQFNFFGDKTLKRVDVINKANGKVMQILKGFSAFPNTIGYLDINFDGYYDVVLSNLDGHKVEDQRFIYWVYNPSTRQFQRSPQMEKIVGFPKLDAQKKQIHYDDKVVYQVKDGLLTLVN</sequence>
<protein>
    <recommendedName>
        <fullName evidence="6">VCBS repeat-containing protein</fullName>
    </recommendedName>
</protein>